<dbReference type="PANTHER" id="PTHR12081">
    <property type="entry name" value="TRANSCRIPTION FACTOR E2F"/>
    <property type="match status" value="1"/>
</dbReference>
<dbReference type="InterPro" id="IPR037241">
    <property type="entry name" value="E2F-DP_heterodim"/>
</dbReference>
<evidence type="ECO:0000313" key="7">
    <source>
        <dbReference type="Proteomes" id="UP000239757"/>
    </source>
</evidence>
<evidence type="ECO:0000313" key="6">
    <source>
        <dbReference type="EMBL" id="PPS14477.1"/>
    </source>
</evidence>
<proteinExistence type="inferred from homology"/>
<dbReference type="Proteomes" id="UP000239757">
    <property type="component" value="Unassembled WGS sequence"/>
</dbReference>
<reference evidence="6 7" key="1">
    <citation type="submission" date="2015-01" db="EMBL/GenBank/DDBJ databases">
        <title>Genome of allotetraploid Gossypium barbadense reveals genomic plasticity and fiber elongation in cotton evolution.</title>
        <authorList>
            <person name="Chen X."/>
            <person name="Liu X."/>
            <person name="Zhao B."/>
            <person name="Zheng H."/>
            <person name="Hu Y."/>
            <person name="Lu G."/>
            <person name="Yang C."/>
            <person name="Chen J."/>
            <person name="Shan C."/>
            <person name="Zhang L."/>
            <person name="Zhou Y."/>
            <person name="Wang L."/>
            <person name="Guo W."/>
            <person name="Bai Y."/>
            <person name="Ruan J."/>
            <person name="Shangguan X."/>
            <person name="Mao Y."/>
            <person name="Jiang J."/>
            <person name="Zhu Y."/>
            <person name="Lei J."/>
            <person name="Kang H."/>
            <person name="Chen S."/>
            <person name="He X."/>
            <person name="Wang R."/>
            <person name="Wang Y."/>
            <person name="Chen J."/>
            <person name="Wang L."/>
            <person name="Yu S."/>
            <person name="Wang B."/>
            <person name="Wei J."/>
            <person name="Song S."/>
            <person name="Lu X."/>
            <person name="Gao Z."/>
            <person name="Gu W."/>
            <person name="Deng X."/>
            <person name="Ma D."/>
            <person name="Wang S."/>
            <person name="Liang W."/>
            <person name="Fang L."/>
            <person name="Cai C."/>
            <person name="Zhu X."/>
            <person name="Zhou B."/>
            <person name="Zhang Y."/>
            <person name="Chen Z."/>
            <person name="Xu S."/>
            <person name="Zhu R."/>
            <person name="Wang S."/>
            <person name="Zhang T."/>
            <person name="Zhao G."/>
        </authorList>
    </citation>
    <scope>NUCLEOTIDE SEQUENCE [LARGE SCALE GENOMIC DNA]</scope>
    <source>
        <strain evidence="7">cv. Xinhai21</strain>
        <tissue evidence="6">Leaf</tissue>
    </source>
</reference>
<dbReference type="EMBL" id="KZ663252">
    <property type="protein sequence ID" value="PPS14477.1"/>
    <property type="molecule type" value="Genomic_DNA"/>
</dbReference>
<feature type="region of interest" description="Disordered" evidence="5">
    <location>
        <begin position="399"/>
        <end position="420"/>
    </location>
</feature>
<sequence>MASLYQALLLYLARIYGKGLLTKKFINLIEQAEDGIQDLNKAAGTLRVNVRGLDVSRPGEVDENVATLQWELHNGNIPCRQRLKTFIIRNEIRWTNKNEMLIAIKAPHGTTLEVPDPDEKFEEIQGVGLPSNLPSTSGLDENPAASMVTEESREVETQGRYINGMCLDCHVSQDFVSGIMKIVPSDLDNDADYWLLSDPSVSITDIWRTESGIELNNFDILQYTGMAAGSTTQPQTPPLNAAEVPPPDSSLMKQPECNKGEGEGEDKELEEDDISQDSDCFSSLSNSKPWHFVRLEKTCQRNEQVALLLKVLKCDKSVIPSIYEFRILLSFHAYLTLDEAENLSELEEVEEIGLPSMSVLARKAKRIRSLTSDGLLKAKKQKTSMRSILCWQAAFSRSGDKTKRNGDFEPEPESDIKDLEEEDLSDDLLDDYGSSCRYEGYDGFDASGKRIRNEKLSSHSIELGCPGSDMSLGKINMKLKIMGVLIQYSQIKRELGLEEVEYVEPRRYIMELN</sequence>
<dbReference type="SUPFAM" id="SSF144074">
    <property type="entry name" value="E2F-DP heterodimerization region"/>
    <property type="match status" value="1"/>
</dbReference>
<dbReference type="OrthoDB" id="1743261at2759"/>
<dbReference type="PANTHER" id="PTHR12081:SF18">
    <property type="entry name" value="TRANSCRIPTION FACTOR E2F2-RELATED"/>
    <property type="match status" value="1"/>
</dbReference>
<feature type="region of interest" description="Disordered" evidence="5">
    <location>
        <begin position="228"/>
        <end position="280"/>
    </location>
</feature>
<protein>
    <submittedName>
        <fullName evidence="6">Uncharacterized protein</fullName>
    </submittedName>
</protein>
<comment type="similarity">
    <text evidence="1">Belongs to the E2F/DP family.</text>
</comment>
<accession>A0A2P5YFV8</accession>
<evidence type="ECO:0000256" key="5">
    <source>
        <dbReference type="SAM" id="MobiDB-lite"/>
    </source>
</evidence>
<organism evidence="6 7">
    <name type="scientific">Gossypium barbadense</name>
    <name type="common">Sea Island cotton</name>
    <name type="synonym">Hibiscus barbadensis</name>
    <dbReference type="NCBI Taxonomy" id="3634"/>
    <lineage>
        <taxon>Eukaryota</taxon>
        <taxon>Viridiplantae</taxon>
        <taxon>Streptophyta</taxon>
        <taxon>Embryophyta</taxon>
        <taxon>Tracheophyta</taxon>
        <taxon>Spermatophyta</taxon>
        <taxon>Magnoliopsida</taxon>
        <taxon>eudicotyledons</taxon>
        <taxon>Gunneridae</taxon>
        <taxon>Pentapetalae</taxon>
        <taxon>rosids</taxon>
        <taxon>malvids</taxon>
        <taxon>Malvales</taxon>
        <taxon>Malvaceae</taxon>
        <taxon>Malvoideae</taxon>
        <taxon>Gossypium</taxon>
    </lineage>
</organism>
<keyword evidence="3" id="KW-0238">DNA-binding</keyword>
<keyword evidence="4" id="KW-0804">Transcription</keyword>
<evidence type="ECO:0000256" key="3">
    <source>
        <dbReference type="ARBA" id="ARBA00023125"/>
    </source>
</evidence>
<evidence type="ECO:0000256" key="2">
    <source>
        <dbReference type="ARBA" id="ARBA00023015"/>
    </source>
</evidence>
<name>A0A2P5YFV8_GOSBA</name>
<evidence type="ECO:0000256" key="4">
    <source>
        <dbReference type="ARBA" id="ARBA00023163"/>
    </source>
</evidence>
<feature type="compositionally biased region" description="Acidic residues" evidence="5">
    <location>
        <begin position="408"/>
        <end position="420"/>
    </location>
</feature>
<dbReference type="Gene3D" id="6.10.250.540">
    <property type="match status" value="1"/>
</dbReference>
<keyword evidence="2" id="KW-0805">Transcription regulation</keyword>
<dbReference type="GO" id="GO:0000978">
    <property type="term" value="F:RNA polymerase II cis-regulatory region sequence-specific DNA binding"/>
    <property type="evidence" value="ECO:0007669"/>
    <property type="project" value="InterPro"/>
</dbReference>
<dbReference type="GO" id="GO:0090575">
    <property type="term" value="C:RNA polymerase II transcription regulator complex"/>
    <property type="evidence" value="ECO:0007669"/>
    <property type="project" value="TreeGrafter"/>
</dbReference>
<evidence type="ECO:0000256" key="1">
    <source>
        <dbReference type="ARBA" id="ARBA00010940"/>
    </source>
</evidence>
<dbReference type="InterPro" id="IPR015633">
    <property type="entry name" value="E2F"/>
</dbReference>
<feature type="compositionally biased region" description="Acidic residues" evidence="5">
    <location>
        <begin position="263"/>
        <end position="276"/>
    </location>
</feature>
<dbReference type="AlphaFoldDB" id="A0A2P5YFV8"/>
<dbReference type="GO" id="GO:0000981">
    <property type="term" value="F:DNA-binding transcription factor activity, RNA polymerase II-specific"/>
    <property type="evidence" value="ECO:0007669"/>
    <property type="project" value="TreeGrafter"/>
</dbReference>
<gene>
    <name evidence="6" type="ORF">GOBAR_AA06128</name>
</gene>